<gene>
    <name evidence="3" type="ORF">UBRO2_01090</name>
    <name evidence="2" type="ORF">UBRO_00072</name>
</gene>
<evidence type="ECO:0000313" key="5">
    <source>
        <dbReference type="Proteomes" id="UP000658997"/>
    </source>
</evidence>
<proteinExistence type="predicted"/>
<feature type="compositionally biased region" description="Basic and acidic residues" evidence="1">
    <location>
        <begin position="297"/>
        <end position="317"/>
    </location>
</feature>
<dbReference type="Proteomes" id="UP000179920">
    <property type="component" value="Chromosome II"/>
</dbReference>
<protein>
    <submittedName>
        <fullName evidence="2">Uncharacterized protein</fullName>
    </submittedName>
</protein>
<evidence type="ECO:0000313" key="4">
    <source>
        <dbReference type="Proteomes" id="UP000179920"/>
    </source>
</evidence>
<dbReference type="Proteomes" id="UP000658997">
    <property type="component" value="Unassembled WGS sequence"/>
</dbReference>
<reference evidence="2" key="2">
    <citation type="submission" date="2016-04" db="EMBL/GenBank/DDBJ databases">
        <authorList>
            <person name="Evans L.H."/>
            <person name="Alamgir A."/>
            <person name="Owens N."/>
            <person name="Weber N.D."/>
            <person name="Virtaneva K."/>
            <person name="Barbian K."/>
            <person name="Babar A."/>
            <person name="Rosenke K."/>
        </authorList>
    </citation>
    <scope>NUCLEOTIDE SEQUENCE</scope>
    <source>
        <strain evidence="2">UB2112</strain>
    </source>
</reference>
<reference evidence="4" key="1">
    <citation type="submission" date="2016-04" db="EMBL/GenBank/DDBJ databases">
        <authorList>
            <person name="Guldener U."/>
            <person name="Guldener U."/>
        </authorList>
    </citation>
    <scope>NUCLEOTIDE SEQUENCE [LARGE SCALE GENOMIC DNA]</scope>
    <source>
        <strain evidence="4">UB2112</strain>
    </source>
</reference>
<feature type="region of interest" description="Disordered" evidence="1">
    <location>
        <begin position="294"/>
        <end position="317"/>
    </location>
</feature>
<feature type="region of interest" description="Disordered" evidence="1">
    <location>
        <begin position="236"/>
        <end position="259"/>
    </location>
</feature>
<feature type="compositionally biased region" description="Low complexity" evidence="1">
    <location>
        <begin position="237"/>
        <end position="248"/>
    </location>
</feature>
<dbReference type="EMBL" id="ULHB01000012">
    <property type="protein sequence ID" value="SYW75935.1"/>
    <property type="molecule type" value="Genomic_DNA"/>
</dbReference>
<dbReference type="AlphaFoldDB" id="A0A1K0H1U8"/>
<evidence type="ECO:0000313" key="3">
    <source>
        <dbReference type="EMBL" id="SYW75935.1"/>
    </source>
</evidence>
<accession>A0A1K0H1U8</accession>
<sequence length="317" mass="32586">MPNVIIINDTQVPLHICLKQVSPLHYANSVPPDGGRATMHTGKVWFTIQARIDRGDNSYDKFQTFAPIAAVTIGALTLGAGAVYFAGASAAGGGTVAAVSAVGARISAAVASHTPTVKRLMKYASKGQTVAKIAQVVGIGGGALASAKGATGKSKPVEQQLKDKAAQASKSALRKLLQGSVVSSAGWYIDRDRTIRITGGPRASVTQDGLLVIETDTTVPFTLVDETGKMVAIGNQDGAEPVPASAAAEADDDELDDTEDAAKLNPRPGHAVAMGIGSATAAAAGVGAAPVLQAEGKQQEKKKDGFWMRTLKGDDRF</sequence>
<feature type="compositionally biased region" description="Acidic residues" evidence="1">
    <location>
        <begin position="249"/>
        <end position="259"/>
    </location>
</feature>
<dbReference type="OrthoDB" id="3246235at2759"/>
<keyword evidence="5" id="KW-1185">Reference proteome</keyword>
<evidence type="ECO:0000256" key="1">
    <source>
        <dbReference type="SAM" id="MobiDB-lite"/>
    </source>
</evidence>
<organism evidence="2 4">
    <name type="scientific">Ustilago bromivora</name>
    <dbReference type="NCBI Taxonomy" id="307758"/>
    <lineage>
        <taxon>Eukaryota</taxon>
        <taxon>Fungi</taxon>
        <taxon>Dikarya</taxon>
        <taxon>Basidiomycota</taxon>
        <taxon>Ustilaginomycotina</taxon>
        <taxon>Ustilaginomycetes</taxon>
        <taxon>Ustilaginales</taxon>
        <taxon>Ustilaginaceae</taxon>
        <taxon>Ustilago</taxon>
    </lineage>
</organism>
<dbReference type="EMBL" id="LT558118">
    <property type="protein sequence ID" value="SAM73115.1"/>
    <property type="molecule type" value="Genomic_DNA"/>
</dbReference>
<evidence type="ECO:0000313" key="2">
    <source>
        <dbReference type="EMBL" id="SAM73115.1"/>
    </source>
</evidence>
<reference evidence="3" key="3">
    <citation type="submission" date="2018-08" db="EMBL/GenBank/DDBJ databases">
        <authorList>
            <person name="Guldener U."/>
        </authorList>
    </citation>
    <scope>NUCLEOTIDE SEQUENCE</scope>
    <source>
        <strain evidence="3">UB2</strain>
    </source>
</reference>
<name>A0A1K0H1U8_9BASI</name>